<keyword evidence="2" id="KW-1185">Reference proteome</keyword>
<dbReference type="Gene3D" id="3.40.50.12700">
    <property type="match status" value="1"/>
</dbReference>
<dbReference type="AlphaFoldDB" id="A0A8C5G2A6"/>
<dbReference type="Proteomes" id="UP000694680">
    <property type="component" value="Chromosome 10"/>
</dbReference>
<dbReference type="Gene3D" id="3.40.50.12690">
    <property type="match status" value="1"/>
</dbReference>
<reference evidence="1" key="1">
    <citation type="submission" date="2020-06" db="EMBL/GenBank/DDBJ databases">
        <authorList>
            <consortium name="Wellcome Sanger Institute Data Sharing"/>
        </authorList>
    </citation>
    <scope>NUCLEOTIDE SEQUENCE [LARGE SCALE GENOMIC DNA]</scope>
</reference>
<name>A0A8C5G2A6_GOUWI</name>
<reference evidence="1" key="3">
    <citation type="submission" date="2025-09" db="UniProtKB">
        <authorList>
            <consortium name="Ensembl"/>
        </authorList>
    </citation>
    <scope>IDENTIFICATION</scope>
</reference>
<evidence type="ECO:0000313" key="2">
    <source>
        <dbReference type="Proteomes" id="UP000694680"/>
    </source>
</evidence>
<sequence length="161" mass="18508">EVVVRTHSLPPQTTLIIDYTITRNIRLFNAITHCMPGATVYTILNKLNQMLPTLPATVTEIVLHVGTDDTTRCESIRTMNEFIVLFNVLQAYGKSIFISGPLPTSNRSIKRFSRLLQQHNFLQSCCKLHNFTFVDDFDLFWKRADLLKKTVSTLTYTEHKC</sequence>
<reference evidence="1" key="2">
    <citation type="submission" date="2025-08" db="UniProtKB">
        <authorList>
            <consortium name="Ensembl"/>
        </authorList>
    </citation>
    <scope>IDENTIFICATION</scope>
</reference>
<dbReference type="SUPFAM" id="SSF52266">
    <property type="entry name" value="SGNH hydrolase"/>
    <property type="match status" value="1"/>
</dbReference>
<organism evidence="1 2">
    <name type="scientific">Gouania willdenowi</name>
    <name type="common">Blunt-snouted clingfish</name>
    <name type="synonym">Lepadogaster willdenowi</name>
    <dbReference type="NCBI Taxonomy" id="441366"/>
    <lineage>
        <taxon>Eukaryota</taxon>
        <taxon>Metazoa</taxon>
        <taxon>Chordata</taxon>
        <taxon>Craniata</taxon>
        <taxon>Vertebrata</taxon>
        <taxon>Euteleostomi</taxon>
        <taxon>Actinopterygii</taxon>
        <taxon>Neopterygii</taxon>
        <taxon>Teleostei</taxon>
        <taxon>Neoteleostei</taxon>
        <taxon>Acanthomorphata</taxon>
        <taxon>Ovalentaria</taxon>
        <taxon>Blenniimorphae</taxon>
        <taxon>Blenniiformes</taxon>
        <taxon>Gobiesocoidei</taxon>
        <taxon>Gobiesocidae</taxon>
        <taxon>Gobiesocinae</taxon>
        <taxon>Gouania</taxon>
    </lineage>
</organism>
<protein>
    <submittedName>
        <fullName evidence="1">Uncharacterized protein</fullName>
    </submittedName>
</protein>
<dbReference type="Ensembl" id="ENSGWIT00000009944.1">
    <property type="protein sequence ID" value="ENSGWIP00000008911.1"/>
    <property type="gene ID" value="ENSGWIG00000005302.1"/>
</dbReference>
<accession>A0A8C5G2A6</accession>
<evidence type="ECO:0000313" key="1">
    <source>
        <dbReference type="Ensembl" id="ENSGWIP00000008911.1"/>
    </source>
</evidence>
<proteinExistence type="predicted"/>